<reference evidence="2" key="1">
    <citation type="journal article" date="2021" name="PeerJ">
        <title>Extensive microbial diversity within the chicken gut microbiome revealed by metagenomics and culture.</title>
        <authorList>
            <person name="Gilroy R."/>
            <person name="Ravi A."/>
            <person name="Getino M."/>
            <person name="Pursley I."/>
            <person name="Horton D.L."/>
            <person name="Alikhan N.F."/>
            <person name="Baker D."/>
            <person name="Gharbi K."/>
            <person name="Hall N."/>
            <person name="Watson M."/>
            <person name="Adriaenssens E.M."/>
            <person name="Foster-Nyarko E."/>
            <person name="Jarju S."/>
            <person name="Secka A."/>
            <person name="Antonio M."/>
            <person name="Oren A."/>
            <person name="Chaudhuri R.R."/>
            <person name="La Ragione R."/>
            <person name="Hildebrand F."/>
            <person name="Pallen M.J."/>
        </authorList>
    </citation>
    <scope>NUCLEOTIDE SEQUENCE</scope>
    <source>
        <strain evidence="2">ChiHjej11B10-19426</strain>
    </source>
</reference>
<feature type="signal peptide" evidence="1">
    <location>
        <begin position="1"/>
        <end position="20"/>
    </location>
</feature>
<dbReference type="CDD" id="cd16016">
    <property type="entry name" value="AP-SPAP"/>
    <property type="match status" value="1"/>
</dbReference>
<evidence type="ECO:0000313" key="3">
    <source>
        <dbReference type="Proteomes" id="UP000824014"/>
    </source>
</evidence>
<dbReference type="Pfam" id="PF01663">
    <property type="entry name" value="Phosphodiest"/>
    <property type="match status" value="1"/>
</dbReference>
<keyword evidence="1" id="KW-0732">Signal</keyword>
<dbReference type="Proteomes" id="UP000824014">
    <property type="component" value="Unassembled WGS sequence"/>
</dbReference>
<dbReference type="GO" id="GO:0004035">
    <property type="term" value="F:alkaline phosphatase activity"/>
    <property type="evidence" value="ECO:0007669"/>
    <property type="project" value="InterPro"/>
</dbReference>
<protein>
    <submittedName>
        <fullName evidence="2">Alkaline phosphatase family protein</fullName>
    </submittedName>
</protein>
<proteinExistence type="predicted"/>
<organism evidence="2 3">
    <name type="scientific">Candidatus Tidjanibacter faecipullorum</name>
    <dbReference type="NCBI Taxonomy" id="2838766"/>
    <lineage>
        <taxon>Bacteria</taxon>
        <taxon>Pseudomonadati</taxon>
        <taxon>Bacteroidota</taxon>
        <taxon>Bacteroidia</taxon>
        <taxon>Bacteroidales</taxon>
        <taxon>Rikenellaceae</taxon>
        <taxon>Tidjanibacter</taxon>
    </lineage>
</organism>
<dbReference type="AlphaFoldDB" id="A0A9D2IKM8"/>
<dbReference type="InterPro" id="IPR026263">
    <property type="entry name" value="Alkaline_phosphatase_prok"/>
</dbReference>
<sequence length="546" mass="60837">MKSGKYIPFLLGATAALHCAAAPATPAPQRPSLAVNIVLSGIPYDFFSRYEANLTEDGFRKFMREGTVFTESRYEYMPTNSVSSLATLTTGAYPSVHGVVGRQWCDVLTGQTVSLIDDPAATGFDCEFGEGCYSGALLTTPTLGDRLRRDYPESKVISIAADPASAIVMAGLGTEAYWLNPRTACWTSSSDYMLYLPGWVTNFNEQYKNNSYFSNWFWVLCKDEMRYRNRRISYIQPEHEGRFRRMEAIKALPGMTAEGRFPRVSATPLASDMVADFVRQAVLQERLGDDDTPDLLNICFDAPRRVIAHYGPESVEAEDMFYQLDRTIALLIRFIEQETNGRVVFVLTTDHGCSDSYDAYALQADRFNGIQFRTIINSFLCAQYGGEAWVTGYFGRRLYINRNEAFSRGLSLDDVQRRASDFALQFRGIARVVPSCDLRSGAASDRYLQRLRNGYYQKRSGDLLVDLEPGLIEERTGVRADTGSAFEYDIHVPLMVMGYGIPAGVSDEEVDMTSVAVTLARLLGISQPDASSALPIRALTEAGTKR</sequence>
<dbReference type="EMBL" id="DXCC01000002">
    <property type="protein sequence ID" value="HIZ14356.1"/>
    <property type="molecule type" value="Genomic_DNA"/>
</dbReference>
<evidence type="ECO:0000256" key="1">
    <source>
        <dbReference type="SAM" id="SignalP"/>
    </source>
</evidence>
<feature type="chain" id="PRO_5039346208" evidence="1">
    <location>
        <begin position="21"/>
        <end position="546"/>
    </location>
</feature>
<evidence type="ECO:0000313" key="2">
    <source>
        <dbReference type="EMBL" id="HIZ14356.1"/>
    </source>
</evidence>
<gene>
    <name evidence="2" type="ORF">H9816_00330</name>
</gene>
<dbReference type="Gene3D" id="3.40.720.10">
    <property type="entry name" value="Alkaline Phosphatase, subunit A"/>
    <property type="match status" value="1"/>
</dbReference>
<dbReference type="PIRSF" id="PIRSF031924">
    <property type="entry name" value="Pi-irrepressible_AP"/>
    <property type="match status" value="1"/>
</dbReference>
<dbReference type="InterPro" id="IPR017850">
    <property type="entry name" value="Alkaline_phosphatase_core_sf"/>
</dbReference>
<reference evidence="2" key="2">
    <citation type="submission" date="2021-04" db="EMBL/GenBank/DDBJ databases">
        <authorList>
            <person name="Gilroy R."/>
        </authorList>
    </citation>
    <scope>NUCLEOTIDE SEQUENCE</scope>
    <source>
        <strain evidence="2">ChiHjej11B10-19426</strain>
    </source>
</reference>
<comment type="caution">
    <text evidence="2">The sequence shown here is derived from an EMBL/GenBank/DDBJ whole genome shotgun (WGS) entry which is preliminary data.</text>
</comment>
<dbReference type="InterPro" id="IPR002591">
    <property type="entry name" value="Phosphodiest/P_Trfase"/>
</dbReference>
<name>A0A9D2IKM8_9BACT</name>
<dbReference type="SUPFAM" id="SSF53649">
    <property type="entry name" value="Alkaline phosphatase-like"/>
    <property type="match status" value="1"/>
</dbReference>
<dbReference type="Gene3D" id="3.30.1360.150">
    <property type="match status" value="1"/>
</dbReference>
<accession>A0A9D2IKM8</accession>